<feature type="compositionally biased region" description="Basic and acidic residues" evidence="1">
    <location>
        <begin position="37"/>
        <end position="54"/>
    </location>
</feature>
<sequence length="113" mass="12730">MMTATVQSTGGNGKGRIQGSERTQRQEGVGKEQYAGKGEDTWKEEHPRMRDEQGRGWGMGKWRGQDRGNWVNRVVLDVQPTAISSDEEGWTRQCLVVYPPHSLAKVQHVLVPK</sequence>
<evidence type="ECO:0000313" key="3">
    <source>
        <dbReference type="Proteomes" id="UP000053424"/>
    </source>
</evidence>
<reference evidence="3" key="2">
    <citation type="submission" date="2015-01" db="EMBL/GenBank/DDBJ databases">
        <title>Evolutionary Origins and Diversification of the Mycorrhizal Mutualists.</title>
        <authorList>
            <consortium name="DOE Joint Genome Institute"/>
            <consortium name="Mycorrhizal Genomics Consortium"/>
            <person name="Kohler A."/>
            <person name="Kuo A."/>
            <person name="Nagy L.G."/>
            <person name="Floudas D."/>
            <person name="Copeland A."/>
            <person name="Barry K.W."/>
            <person name="Cichocki N."/>
            <person name="Veneault-Fourrey C."/>
            <person name="LaButti K."/>
            <person name="Lindquist E.A."/>
            <person name="Lipzen A."/>
            <person name="Lundell T."/>
            <person name="Morin E."/>
            <person name="Murat C."/>
            <person name="Riley R."/>
            <person name="Ohm R."/>
            <person name="Sun H."/>
            <person name="Tunlid A."/>
            <person name="Henrissat B."/>
            <person name="Grigoriev I.V."/>
            <person name="Hibbett D.S."/>
            <person name="Martin F."/>
        </authorList>
    </citation>
    <scope>NUCLEOTIDE SEQUENCE [LARGE SCALE GENOMIC DNA]</scope>
    <source>
        <strain evidence="3">h7</strain>
    </source>
</reference>
<accession>A0A0C2YD42</accession>
<proteinExistence type="predicted"/>
<evidence type="ECO:0000256" key="1">
    <source>
        <dbReference type="SAM" id="MobiDB-lite"/>
    </source>
</evidence>
<keyword evidence="3" id="KW-1185">Reference proteome</keyword>
<evidence type="ECO:0000313" key="2">
    <source>
        <dbReference type="EMBL" id="KIM38962.1"/>
    </source>
</evidence>
<dbReference type="EMBL" id="KN831787">
    <property type="protein sequence ID" value="KIM38962.1"/>
    <property type="molecule type" value="Genomic_DNA"/>
</dbReference>
<reference evidence="2 3" key="1">
    <citation type="submission" date="2014-04" db="EMBL/GenBank/DDBJ databases">
        <authorList>
            <consortium name="DOE Joint Genome Institute"/>
            <person name="Kuo A."/>
            <person name="Gay G."/>
            <person name="Dore J."/>
            <person name="Kohler A."/>
            <person name="Nagy L.G."/>
            <person name="Floudas D."/>
            <person name="Copeland A."/>
            <person name="Barry K.W."/>
            <person name="Cichocki N."/>
            <person name="Veneault-Fourrey C."/>
            <person name="LaButti K."/>
            <person name="Lindquist E.A."/>
            <person name="Lipzen A."/>
            <person name="Lundell T."/>
            <person name="Morin E."/>
            <person name="Murat C."/>
            <person name="Sun H."/>
            <person name="Tunlid A."/>
            <person name="Henrissat B."/>
            <person name="Grigoriev I.V."/>
            <person name="Hibbett D.S."/>
            <person name="Martin F."/>
            <person name="Nordberg H.P."/>
            <person name="Cantor M.N."/>
            <person name="Hua S.X."/>
        </authorList>
    </citation>
    <scope>NUCLEOTIDE SEQUENCE [LARGE SCALE GENOMIC DNA]</scope>
    <source>
        <strain evidence="3">h7</strain>
    </source>
</reference>
<name>A0A0C2YD42_HEBCY</name>
<dbReference type="Proteomes" id="UP000053424">
    <property type="component" value="Unassembled WGS sequence"/>
</dbReference>
<gene>
    <name evidence="2" type="ORF">M413DRAFT_12316</name>
</gene>
<organism evidence="2 3">
    <name type="scientific">Hebeloma cylindrosporum</name>
    <dbReference type="NCBI Taxonomy" id="76867"/>
    <lineage>
        <taxon>Eukaryota</taxon>
        <taxon>Fungi</taxon>
        <taxon>Dikarya</taxon>
        <taxon>Basidiomycota</taxon>
        <taxon>Agaricomycotina</taxon>
        <taxon>Agaricomycetes</taxon>
        <taxon>Agaricomycetidae</taxon>
        <taxon>Agaricales</taxon>
        <taxon>Agaricineae</taxon>
        <taxon>Hymenogastraceae</taxon>
        <taxon>Hebeloma</taxon>
    </lineage>
</organism>
<protein>
    <submittedName>
        <fullName evidence="2">Uncharacterized protein</fullName>
    </submittedName>
</protein>
<feature type="region of interest" description="Disordered" evidence="1">
    <location>
        <begin position="1"/>
        <end position="63"/>
    </location>
</feature>
<dbReference type="AlphaFoldDB" id="A0A0C2YD42"/>
<dbReference type="HOGENOM" id="CLU_2133797_0_0_1"/>